<dbReference type="EMBL" id="MPUH01000106">
    <property type="protein sequence ID" value="OMJ90292.1"/>
    <property type="molecule type" value="Genomic_DNA"/>
</dbReference>
<name>A0A1R2CMQ4_9CILI</name>
<evidence type="ECO:0000313" key="2">
    <source>
        <dbReference type="Proteomes" id="UP000187209"/>
    </source>
</evidence>
<dbReference type="Proteomes" id="UP000187209">
    <property type="component" value="Unassembled WGS sequence"/>
</dbReference>
<sequence length="143" mass="16640">MDKFKNDPIEKLLKEGRIKKNTGSYEKFPRRFQVPLRPVPMPEARFSTIRNISVRLDLNGTKSKSLLSISDSKENSLGKHEKNRLTLDRHLIPLEKTQRARNTPSPKSYLQSAPKILPSFPNKFFVDLEAIEPKLHIHYLYTK</sequence>
<proteinExistence type="predicted"/>
<keyword evidence="2" id="KW-1185">Reference proteome</keyword>
<dbReference type="AlphaFoldDB" id="A0A1R2CMQ4"/>
<organism evidence="1 2">
    <name type="scientific">Stentor coeruleus</name>
    <dbReference type="NCBI Taxonomy" id="5963"/>
    <lineage>
        <taxon>Eukaryota</taxon>
        <taxon>Sar</taxon>
        <taxon>Alveolata</taxon>
        <taxon>Ciliophora</taxon>
        <taxon>Postciliodesmatophora</taxon>
        <taxon>Heterotrichea</taxon>
        <taxon>Heterotrichida</taxon>
        <taxon>Stentoridae</taxon>
        <taxon>Stentor</taxon>
    </lineage>
</organism>
<gene>
    <name evidence="1" type="ORF">SteCoe_7413</name>
</gene>
<protein>
    <submittedName>
        <fullName evidence="1">Uncharacterized protein</fullName>
    </submittedName>
</protein>
<reference evidence="1 2" key="1">
    <citation type="submission" date="2016-11" db="EMBL/GenBank/DDBJ databases">
        <title>The macronuclear genome of Stentor coeruleus: a giant cell with tiny introns.</title>
        <authorList>
            <person name="Slabodnick M."/>
            <person name="Ruby J.G."/>
            <person name="Reiff S.B."/>
            <person name="Swart E.C."/>
            <person name="Gosai S."/>
            <person name="Prabakaran S."/>
            <person name="Witkowska E."/>
            <person name="Larue G.E."/>
            <person name="Fisher S."/>
            <person name="Freeman R.M."/>
            <person name="Gunawardena J."/>
            <person name="Chu W."/>
            <person name="Stover N.A."/>
            <person name="Gregory B.D."/>
            <person name="Nowacki M."/>
            <person name="Derisi J."/>
            <person name="Roy S.W."/>
            <person name="Marshall W.F."/>
            <person name="Sood P."/>
        </authorList>
    </citation>
    <scope>NUCLEOTIDE SEQUENCE [LARGE SCALE GENOMIC DNA]</scope>
    <source>
        <strain evidence="1">WM001</strain>
    </source>
</reference>
<comment type="caution">
    <text evidence="1">The sequence shown here is derived from an EMBL/GenBank/DDBJ whole genome shotgun (WGS) entry which is preliminary data.</text>
</comment>
<evidence type="ECO:0000313" key="1">
    <source>
        <dbReference type="EMBL" id="OMJ90292.1"/>
    </source>
</evidence>
<accession>A0A1R2CMQ4</accession>